<name>A0ABQ1KIV2_9GAMM</name>
<dbReference type="InterPro" id="IPR043128">
    <property type="entry name" value="Rev_trsase/Diguanyl_cyclase"/>
</dbReference>
<evidence type="ECO:0000259" key="5">
    <source>
        <dbReference type="PROSITE" id="PS50887"/>
    </source>
</evidence>
<dbReference type="SUPFAM" id="SSF158472">
    <property type="entry name" value="HAMP domain-like"/>
    <property type="match status" value="1"/>
</dbReference>
<dbReference type="SMART" id="SM00267">
    <property type="entry name" value="GGDEF"/>
    <property type="match status" value="1"/>
</dbReference>
<dbReference type="Gene3D" id="6.10.340.10">
    <property type="match status" value="1"/>
</dbReference>
<dbReference type="RefSeq" id="WP_188748584.1">
    <property type="nucleotide sequence ID" value="NZ_BMIJ01000004.1"/>
</dbReference>
<keyword evidence="7" id="KW-1185">Reference proteome</keyword>
<evidence type="ECO:0000313" key="6">
    <source>
        <dbReference type="EMBL" id="GGB97141.1"/>
    </source>
</evidence>
<dbReference type="PANTHER" id="PTHR45138">
    <property type="entry name" value="REGULATORY COMPONENTS OF SENSORY TRANSDUCTION SYSTEM"/>
    <property type="match status" value="1"/>
</dbReference>
<protein>
    <recommendedName>
        <fullName evidence="1">diguanylate cyclase</fullName>
        <ecNumber evidence="1">2.7.7.65</ecNumber>
    </recommendedName>
</protein>
<proteinExistence type="predicted"/>
<accession>A0ABQ1KIV2</accession>
<feature type="domain" description="HAMP" evidence="4">
    <location>
        <begin position="178"/>
        <end position="230"/>
    </location>
</feature>
<comment type="caution">
    <text evidence="6">The sequence shown here is derived from an EMBL/GenBank/DDBJ whole genome shotgun (WGS) entry which is preliminary data.</text>
</comment>
<dbReference type="PANTHER" id="PTHR45138:SF9">
    <property type="entry name" value="DIGUANYLATE CYCLASE DGCM-RELATED"/>
    <property type="match status" value="1"/>
</dbReference>
<evidence type="ECO:0000313" key="7">
    <source>
        <dbReference type="Proteomes" id="UP000629025"/>
    </source>
</evidence>
<sequence length="413" mass="45768">MNTIKIKFIAALTLVSLLVGAIVLILTPYMVKHEIVENALEHRSNTFEKSIKHFIEEHGSWGSAGDAVAFANSADFRLVEEVSDINQIPIKVTVFDQNGHVLHSGSGFTIGSRVDIGSMEDPEEIYVRDEVVAYMAATGDVQLSPWEKAYLHTLEETLFFSVLMAIITILPFGIWHGSRLVYSLKHLTRAVNSMAEGKLQQQVPINSGDEVGVLAQAFNSMNQQLVSAYKELETSRNLIADQAEKLKELSIRDELTGLYNRRFFNEEGATLMASSVRYNQPLSIVLGDVDHFKKINDNYSHATGDAVLKQVSKILQQGVRASDLVARFGGEEMVLALPNTSLPEATEMIDRIRAAIADYPWSDVAEGLSVTMSFGVSADESVQSLERRLDLADTELYRAKREGRNRVCACEPA</sequence>
<dbReference type="Gene3D" id="3.30.70.270">
    <property type="match status" value="1"/>
</dbReference>
<dbReference type="PROSITE" id="PS50885">
    <property type="entry name" value="HAMP"/>
    <property type="match status" value="1"/>
</dbReference>
<dbReference type="PROSITE" id="PS50887">
    <property type="entry name" value="GGDEF"/>
    <property type="match status" value="1"/>
</dbReference>
<reference evidence="7" key="1">
    <citation type="journal article" date="2019" name="Int. J. Syst. Evol. Microbiol.">
        <title>The Global Catalogue of Microorganisms (GCM) 10K type strain sequencing project: providing services to taxonomists for standard genome sequencing and annotation.</title>
        <authorList>
            <consortium name="The Broad Institute Genomics Platform"/>
            <consortium name="The Broad Institute Genome Sequencing Center for Infectious Disease"/>
            <person name="Wu L."/>
            <person name="Ma J."/>
        </authorList>
    </citation>
    <scope>NUCLEOTIDE SEQUENCE [LARGE SCALE GENOMIC DNA]</scope>
    <source>
        <strain evidence="7">CGMCC 1.15341</strain>
    </source>
</reference>
<dbReference type="InterPro" id="IPR029787">
    <property type="entry name" value="Nucleotide_cyclase"/>
</dbReference>
<dbReference type="EC" id="2.7.7.65" evidence="1"/>
<dbReference type="SMART" id="SM00304">
    <property type="entry name" value="HAMP"/>
    <property type="match status" value="1"/>
</dbReference>
<dbReference type="NCBIfam" id="TIGR00254">
    <property type="entry name" value="GGDEF"/>
    <property type="match status" value="1"/>
</dbReference>
<dbReference type="InterPro" id="IPR000160">
    <property type="entry name" value="GGDEF_dom"/>
</dbReference>
<feature type="transmembrane region" description="Helical" evidence="3">
    <location>
        <begin position="6"/>
        <end position="26"/>
    </location>
</feature>
<keyword evidence="3" id="KW-1133">Transmembrane helix</keyword>
<dbReference type="InterPro" id="IPR050469">
    <property type="entry name" value="Diguanylate_Cyclase"/>
</dbReference>
<comment type="catalytic activity">
    <reaction evidence="2">
        <text>2 GTP = 3',3'-c-di-GMP + 2 diphosphate</text>
        <dbReference type="Rhea" id="RHEA:24898"/>
        <dbReference type="ChEBI" id="CHEBI:33019"/>
        <dbReference type="ChEBI" id="CHEBI:37565"/>
        <dbReference type="ChEBI" id="CHEBI:58805"/>
        <dbReference type="EC" id="2.7.7.65"/>
    </reaction>
</comment>
<dbReference type="CDD" id="cd06225">
    <property type="entry name" value="HAMP"/>
    <property type="match status" value="1"/>
</dbReference>
<dbReference type="EMBL" id="BMIJ01000004">
    <property type="protein sequence ID" value="GGB97141.1"/>
    <property type="molecule type" value="Genomic_DNA"/>
</dbReference>
<evidence type="ECO:0000256" key="3">
    <source>
        <dbReference type="SAM" id="Phobius"/>
    </source>
</evidence>
<evidence type="ECO:0000256" key="2">
    <source>
        <dbReference type="ARBA" id="ARBA00034247"/>
    </source>
</evidence>
<dbReference type="Pfam" id="PF00990">
    <property type="entry name" value="GGDEF"/>
    <property type="match status" value="1"/>
</dbReference>
<evidence type="ECO:0000259" key="4">
    <source>
        <dbReference type="PROSITE" id="PS50885"/>
    </source>
</evidence>
<dbReference type="CDD" id="cd01949">
    <property type="entry name" value="GGDEF"/>
    <property type="match status" value="1"/>
</dbReference>
<keyword evidence="3" id="KW-0472">Membrane</keyword>
<dbReference type="Proteomes" id="UP000629025">
    <property type="component" value="Unassembled WGS sequence"/>
</dbReference>
<dbReference type="Pfam" id="PF00672">
    <property type="entry name" value="HAMP"/>
    <property type="match status" value="1"/>
</dbReference>
<dbReference type="InterPro" id="IPR003660">
    <property type="entry name" value="HAMP_dom"/>
</dbReference>
<gene>
    <name evidence="6" type="ORF">GCM10011352_24110</name>
</gene>
<evidence type="ECO:0000256" key="1">
    <source>
        <dbReference type="ARBA" id="ARBA00012528"/>
    </source>
</evidence>
<dbReference type="SUPFAM" id="SSF55073">
    <property type="entry name" value="Nucleotide cyclase"/>
    <property type="match status" value="1"/>
</dbReference>
<keyword evidence="3" id="KW-0812">Transmembrane</keyword>
<organism evidence="6 7">
    <name type="scientific">Marinobacterium zhoushanense</name>
    <dbReference type="NCBI Taxonomy" id="1679163"/>
    <lineage>
        <taxon>Bacteria</taxon>
        <taxon>Pseudomonadati</taxon>
        <taxon>Pseudomonadota</taxon>
        <taxon>Gammaproteobacteria</taxon>
        <taxon>Oceanospirillales</taxon>
        <taxon>Oceanospirillaceae</taxon>
        <taxon>Marinobacterium</taxon>
    </lineage>
</organism>
<feature type="domain" description="GGDEF" evidence="5">
    <location>
        <begin position="280"/>
        <end position="412"/>
    </location>
</feature>